<protein>
    <submittedName>
        <fullName evidence="1">Uncharacterized protein</fullName>
    </submittedName>
</protein>
<reference evidence="1 2" key="1">
    <citation type="submission" date="2013-01" db="EMBL/GenBank/DDBJ databases">
        <authorList>
            <person name="Inman J."/>
            <person name="Zafar N."/>
            <person name="Lorenzi H."/>
            <person name="Caler E."/>
        </authorList>
    </citation>
    <scope>NUCLEOTIDE SEQUENCE [LARGE SCALE GENOMIC DNA]</scope>
    <source>
        <strain evidence="1 2">HM-3:IMSS</strain>
    </source>
</reference>
<organism evidence="1 2">
    <name type="scientific">Entamoeba histolytica HM-3:IMSS</name>
    <dbReference type="NCBI Taxonomy" id="885315"/>
    <lineage>
        <taxon>Eukaryota</taxon>
        <taxon>Amoebozoa</taxon>
        <taxon>Evosea</taxon>
        <taxon>Archamoebae</taxon>
        <taxon>Mastigamoebida</taxon>
        <taxon>Entamoebidae</taxon>
        <taxon>Entamoeba</taxon>
    </lineage>
</organism>
<accession>M7W9E5</accession>
<dbReference type="Proteomes" id="UP000030780">
    <property type="component" value="Unassembled WGS sequence"/>
</dbReference>
<evidence type="ECO:0000313" key="1">
    <source>
        <dbReference type="EMBL" id="EMS14420.1"/>
    </source>
</evidence>
<proteinExistence type="predicted"/>
<dbReference type="VEuPathDB" id="AmoebaDB:KM1_018870"/>
<name>M7W9E5_ENTHI</name>
<sequence length="60" mass="7173">MTVCLNFDMDMILLFIEKLIKQNSFEYKGIENVLCGKEFFTSKRIIVIENEIKKNRKINQ</sequence>
<dbReference type="AlphaFoldDB" id="M7W9E5"/>
<dbReference type="EMBL" id="KB637950">
    <property type="protein sequence ID" value="EMS14420.1"/>
    <property type="molecule type" value="Genomic_DNA"/>
</dbReference>
<evidence type="ECO:0000313" key="2">
    <source>
        <dbReference type="Proteomes" id="UP000030780"/>
    </source>
</evidence>
<gene>
    <name evidence="1" type="ORF">KM1_018870</name>
</gene>